<dbReference type="PANTHER" id="PTHR43133:SF63">
    <property type="entry name" value="RNA POLYMERASE SIGMA FACTOR FECI-RELATED"/>
    <property type="match status" value="1"/>
</dbReference>
<evidence type="ECO:0000313" key="8">
    <source>
        <dbReference type="Proteomes" id="UP000183772"/>
    </source>
</evidence>
<reference evidence="7 8" key="1">
    <citation type="submission" date="2016-10" db="EMBL/GenBank/DDBJ databases">
        <authorList>
            <person name="Varghese N."/>
            <person name="Submissions S."/>
        </authorList>
    </citation>
    <scope>NUCLEOTIDE SEQUENCE [LARGE SCALE GENOMIC DNA]</scope>
    <source>
        <strain evidence="7 8">DSM 16733</strain>
    </source>
</reference>
<dbReference type="FunFam" id="1.10.1740.10:FF:000009">
    <property type="entry name" value="RNA polymerase sigma factor"/>
    <property type="match status" value="1"/>
</dbReference>
<dbReference type="Pfam" id="PF04542">
    <property type="entry name" value="Sigma70_r2"/>
    <property type="match status" value="1"/>
</dbReference>
<dbReference type="SUPFAM" id="SSF88659">
    <property type="entry name" value="Sigma3 and sigma4 domains of RNA polymerase sigma factors"/>
    <property type="match status" value="1"/>
</dbReference>
<comment type="similarity">
    <text evidence="1">Belongs to the sigma-70 factor family. ECF subfamily.</text>
</comment>
<dbReference type="Gene3D" id="1.10.1740.10">
    <property type="match status" value="1"/>
</dbReference>
<evidence type="ECO:0000313" key="7">
    <source>
        <dbReference type="EMBL" id="SDU08626.1"/>
    </source>
</evidence>
<name>A0AAX2D5S1_9PSED</name>
<keyword evidence="4" id="KW-0804">Transcription</keyword>
<accession>A0AAX2D5S1</accession>
<evidence type="ECO:0000256" key="1">
    <source>
        <dbReference type="ARBA" id="ARBA00010641"/>
    </source>
</evidence>
<feature type="domain" description="RNA polymerase sigma factor 70 region 4 type 2" evidence="6">
    <location>
        <begin position="135"/>
        <end position="187"/>
    </location>
</feature>
<proteinExistence type="inferred from homology"/>
<keyword evidence="8" id="KW-1185">Reference proteome</keyword>
<dbReference type="InterPro" id="IPR039425">
    <property type="entry name" value="RNA_pol_sigma-70-like"/>
</dbReference>
<evidence type="ECO:0000256" key="2">
    <source>
        <dbReference type="ARBA" id="ARBA00023015"/>
    </source>
</evidence>
<protein>
    <submittedName>
        <fullName evidence="7">RNA polymerase sigma-70 factor, ECF subfamily</fullName>
    </submittedName>
</protein>
<dbReference type="InterPro" id="IPR013249">
    <property type="entry name" value="RNA_pol_sigma70_r4_t2"/>
</dbReference>
<dbReference type="EMBL" id="LT629790">
    <property type="protein sequence ID" value="SDU08626.1"/>
    <property type="molecule type" value="Genomic_DNA"/>
</dbReference>
<dbReference type="SUPFAM" id="SSF88946">
    <property type="entry name" value="Sigma2 domain of RNA polymerase sigma factors"/>
    <property type="match status" value="1"/>
</dbReference>
<dbReference type="AlphaFoldDB" id="A0AAX2D5S1"/>
<sequence length="194" mass="22340">MGERRLQIHQTMMTMRHIIICSIRPVAFMSSPEFAVQALYSNHHGWLNTWLRSRLGNAADAADLAHDTFVRLLQRSERLELKAPRAFLRTIAQGLVIDHWRREEIERAYLETIAHLPQAETPGAEAQALILELLEAIARMLEGLKPKVRRAFVLAQCEGLTYKQIAEQMGISLRSVERYVADALYHCYVLRYES</sequence>
<dbReference type="GO" id="GO:0016987">
    <property type="term" value="F:sigma factor activity"/>
    <property type="evidence" value="ECO:0007669"/>
    <property type="project" value="UniProtKB-KW"/>
</dbReference>
<gene>
    <name evidence="7" type="ORF">SAMN05216476_0364</name>
</gene>
<dbReference type="InterPro" id="IPR036388">
    <property type="entry name" value="WH-like_DNA-bd_sf"/>
</dbReference>
<dbReference type="Proteomes" id="UP000183772">
    <property type="component" value="Chromosome I"/>
</dbReference>
<evidence type="ECO:0000256" key="4">
    <source>
        <dbReference type="ARBA" id="ARBA00023163"/>
    </source>
</evidence>
<dbReference type="InterPro" id="IPR013325">
    <property type="entry name" value="RNA_pol_sigma_r2"/>
</dbReference>
<dbReference type="InterPro" id="IPR014284">
    <property type="entry name" value="RNA_pol_sigma-70_dom"/>
</dbReference>
<feature type="domain" description="RNA polymerase sigma-70 region 2" evidence="5">
    <location>
        <begin position="39"/>
        <end position="103"/>
    </location>
</feature>
<dbReference type="PANTHER" id="PTHR43133">
    <property type="entry name" value="RNA POLYMERASE ECF-TYPE SIGMA FACTO"/>
    <property type="match status" value="1"/>
</dbReference>
<dbReference type="GO" id="GO:0006352">
    <property type="term" value="P:DNA-templated transcription initiation"/>
    <property type="evidence" value="ECO:0007669"/>
    <property type="project" value="InterPro"/>
</dbReference>
<dbReference type="GO" id="GO:0003677">
    <property type="term" value="F:DNA binding"/>
    <property type="evidence" value="ECO:0007669"/>
    <property type="project" value="InterPro"/>
</dbReference>
<dbReference type="InterPro" id="IPR013324">
    <property type="entry name" value="RNA_pol_sigma_r3/r4-like"/>
</dbReference>
<keyword evidence="2" id="KW-0805">Transcription regulation</keyword>
<dbReference type="Gene3D" id="1.10.10.10">
    <property type="entry name" value="Winged helix-like DNA-binding domain superfamily/Winged helix DNA-binding domain"/>
    <property type="match status" value="1"/>
</dbReference>
<keyword evidence="3" id="KW-0731">Sigma factor</keyword>
<evidence type="ECO:0000256" key="3">
    <source>
        <dbReference type="ARBA" id="ARBA00023082"/>
    </source>
</evidence>
<dbReference type="InterPro" id="IPR007627">
    <property type="entry name" value="RNA_pol_sigma70_r2"/>
</dbReference>
<dbReference type="Pfam" id="PF08281">
    <property type="entry name" value="Sigma70_r4_2"/>
    <property type="match status" value="1"/>
</dbReference>
<organism evidence="7 8">
    <name type="scientific">Pseudomonas mediterranea</name>
    <dbReference type="NCBI Taxonomy" id="183795"/>
    <lineage>
        <taxon>Bacteria</taxon>
        <taxon>Pseudomonadati</taxon>
        <taxon>Pseudomonadota</taxon>
        <taxon>Gammaproteobacteria</taxon>
        <taxon>Pseudomonadales</taxon>
        <taxon>Pseudomonadaceae</taxon>
        <taxon>Pseudomonas</taxon>
    </lineage>
</organism>
<dbReference type="NCBIfam" id="TIGR02937">
    <property type="entry name" value="sigma70-ECF"/>
    <property type="match status" value="1"/>
</dbReference>
<evidence type="ECO:0000259" key="6">
    <source>
        <dbReference type="Pfam" id="PF08281"/>
    </source>
</evidence>
<evidence type="ECO:0000259" key="5">
    <source>
        <dbReference type="Pfam" id="PF04542"/>
    </source>
</evidence>
<dbReference type="NCBIfam" id="NF009180">
    <property type="entry name" value="PRK12528.1"/>
    <property type="match status" value="1"/>
</dbReference>